<sequence>MKSSLIAVASATVVASAALAPRSPLLDLGANLDVDVLGIKAKLCLKVKIPEGIHMDEADCPTHERPADCIDMWHPAHDVTIDGCDNHGAHGWHYVHPCNCDDHAPHSWTTSTVTATHMVTTVNNVQTTYQVPATTTVCPVPVESAPATPYEQPPVPVQTPEYQPTTSSYYQPTSIYTPTPVYQPSSAYVAPPMSSAPAYVAPSPAPYPTYTPSMVPAPAPAPAVPYAAPMGTAPGYSPRPYSNTTAPVVVGGAAVNGRNVGVVAVVVAAVALLL</sequence>
<feature type="signal peptide" evidence="1">
    <location>
        <begin position="1"/>
        <end position="17"/>
    </location>
</feature>
<comment type="caution">
    <text evidence="2">The sequence shown here is derived from an EMBL/GenBank/DDBJ whole genome shotgun (WGS) entry which is preliminary data.</text>
</comment>
<dbReference type="EMBL" id="JAACLJ010000007">
    <property type="protein sequence ID" value="KAF4583061.1"/>
    <property type="molecule type" value="Genomic_DNA"/>
</dbReference>
<keyword evidence="3" id="KW-1185">Reference proteome</keyword>
<reference evidence="2 3" key="1">
    <citation type="journal article" date="2020" name="G3 (Bethesda)">
        <title>Genetic Underpinnings of Host Manipulation by Ophiocordyceps as Revealed by Comparative Transcriptomics.</title>
        <authorList>
            <person name="Will I."/>
            <person name="Das B."/>
            <person name="Trinh T."/>
            <person name="Brachmann A."/>
            <person name="Ohm R.A."/>
            <person name="de Bekker C."/>
        </authorList>
    </citation>
    <scope>NUCLEOTIDE SEQUENCE [LARGE SCALE GENOMIC DNA]</scope>
    <source>
        <strain evidence="2 3">EC05</strain>
    </source>
</reference>
<evidence type="ECO:0000313" key="2">
    <source>
        <dbReference type="EMBL" id="KAF4583061.1"/>
    </source>
</evidence>
<dbReference type="AlphaFoldDB" id="A0A8H4VBP0"/>
<dbReference type="Proteomes" id="UP000562929">
    <property type="component" value="Unassembled WGS sequence"/>
</dbReference>
<proteinExistence type="predicted"/>
<keyword evidence="1" id="KW-0732">Signal</keyword>
<organism evidence="2 3">
    <name type="scientific">Ophiocordyceps camponoti-floridani</name>
    <dbReference type="NCBI Taxonomy" id="2030778"/>
    <lineage>
        <taxon>Eukaryota</taxon>
        <taxon>Fungi</taxon>
        <taxon>Dikarya</taxon>
        <taxon>Ascomycota</taxon>
        <taxon>Pezizomycotina</taxon>
        <taxon>Sordariomycetes</taxon>
        <taxon>Hypocreomycetidae</taxon>
        <taxon>Hypocreales</taxon>
        <taxon>Ophiocordycipitaceae</taxon>
        <taxon>Ophiocordyceps</taxon>
    </lineage>
</organism>
<feature type="chain" id="PRO_5034741827" evidence="1">
    <location>
        <begin position="18"/>
        <end position="274"/>
    </location>
</feature>
<gene>
    <name evidence="2" type="ORF">GQ602_006205</name>
</gene>
<protein>
    <submittedName>
        <fullName evidence="2">Adhesin protein Mad2</fullName>
    </submittedName>
</protein>
<name>A0A8H4VBP0_9HYPO</name>
<evidence type="ECO:0000256" key="1">
    <source>
        <dbReference type="SAM" id="SignalP"/>
    </source>
</evidence>
<evidence type="ECO:0000313" key="3">
    <source>
        <dbReference type="Proteomes" id="UP000562929"/>
    </source>
</evidence>
<dbReference type="OrthoDB" id="5154031at2759"/>
<accession>A0A8H4VBP0</accession>